<dbReference type="Proteomes" id="UP000046392">
    <property type="component" value="Unplaced"/>
</dbReference>
<feature type="compositionally biased region" description="Pro residues" evidence="1">
    <location>
        <begin position="35"/>
        <end position="45"/>
    </location>
</feature>
<dbReference type="WBParaSite" id="SPAL_0001653800.1">
    <property type="protein sequence ID" value="SPAL_0001653800.1"/>
    <property type="gene ID" value="SPAL_0001653800"/>
</dbReference>
<dbReference type="AlphaFoldDB" id="A0A0N5CFA2"/>
<protein>
    <submittedName>
        <fullName evidence="3">ShKT domain-containing protein</fullName>
    </submittedName>
</protein>
<accession>A0A0N5CFA2</accession>
<proteinExistence type="predicted"/>
<evidence type="ECO:0000313" key="3">
    <source>
        <dbReference type="WBParaSite" id="SPAL_0001653800.1"/>
    </source>
</evidence>
<feature type="compositionally biased region" description="Low complexity" evidence="1">
    <location>
        <begin position="22"/>
        <end position="34"/>
    </location>
</feature>
<feature type="region of interest" description="Disordered" evidence="1">
    <location>
        <begin position="22"/>
        <end position="45"/>
    </location>
</feature>
<organism evidence="2 3">
    <name type="scientific">Strongyloides papillosus</name>
    <name type="common">Intestinal threadworm</name>
    <dbReference type="NCBI Taxonomy" id="174720"/>
    <lineage>
        <taxon>Eukaryota</taxon>
        <taxon>Metazoa</taxon>
        <taxon>Ecdysozoa</taxon>
        <taxon>Nematoda</taxon>
        <taxon>Chromadorea</taxon>
        <taxon>Rhabditida</taxon>
        <taxon>Tylenchina</taxon>
        <taxon>Panagrolaimomorpha</taxon>
        <taxon>Strongyloidoidea</taxon>
        <taxon>Strongyloididae</taxon>
        <taxon>Strongyloides</taxon>
    </lineage>
</organism>
<name>A0A0N5CFA2_STREA</name>
<evidence type="ECO:0000313" key="2">
    <source>
        <dbReference type="Proteomes" id="UP000046392"/>
    </source>
</evidence>
<keyword evidence="2" id="KW-1185">Reference proteome</keyword>
<reference evidence="3" key="1">
    <citation type="submission" date="2017-02" db="UniProtKB">
        <authorList>
            <consortium name="WormBaseParasite"/>
        </authorList>
    </citation>
    <scope>IDENTIFICATION</scope>
</reference>
<sequence>MEKFCRINCDAYVKDMCAVQPSTACPTPSPTTTSTPPPTPAPTTCPTPSQFISFPQELAVELLESLVIVSLM</sequence>
<evidence type="ECO:0000256" key="1">
    <source>
        <dbReference type="SAM" id="MobiDB-lite"/>
    </source>
</evidence>